<keyword evidence="3" id="KW-1185">Reference proteome</keyword>
<reference evidence="2 3" key="1">
    <citation type="journal article" date="2013" name="Curr. Biol.">
        <title>The Genome of the Foraminiferan Reticulomyxa filosa.</title>
        <authorList>
            <person name="Glockner G."/>
            <person name="Hulsmann N."/>
            <person name="Schleicher M."/>
            <person name="Noegel A.A."/>
            <person name="Eichinger L."/>
            <person name="Gallinger C."/>
            <person name="Pawlowski J."/>
            <person name="Sierra R."/>
            <person name="Euteneuer U."/>
            <person name="Pillet L."/>
            <person name="Moustafa A."/>
            <person name="Platzer M."/>
            <person name="Groth M."/>
            <person name="Szafranski K."/>
            <person name="Schliwa M."/>
        </authorList>
    </citation>
    <scope>NUCLEOTIDE SEQUENCE [LARGE SCALE GENOMIC DNA]</scope>
</reference>
<protein>
    <submittedName>
        <fullName evidence="2">Uncharacterized protein</fullName>
    </submittedName>
</protein>
<feature type="region of interest" description="Disordered" evidence="1">
    <location>
        <begin position="194"/>
        <end position="266"/>
    </location>
</feature>
<organism evidence="2 3">
    <name type="scientific">Reticulomyxa filosa</name>
    <dbReference type="NCBI Taxonomy" id="46433"/>
    <lineage>
        <taxon>Eukaryota</taxon>
        <taxon>Sar</taxon>
        <taxon>Rhizaria</taxon>
        <taxon>Retaria</taxon>
        <taxon>Foraminifera</taxon>
        <taxon>Monothalamids</taxon>
        <taxon>Reticulomyxidae</taxon>
        <taxon>Reticulomyxa</taxon>
    </lineage>
</organism>
<proteinExistence type="predicted"/>
<feature type="compositionally biased region" description="Acidic residues" evidence="1">
    <location>
        <begin position="246"/>
        <end position="255"/>
    </location>
</feature>
<accession>X6N101</accession>
<dbReference type="AlphaFoldDB" id="X6N101"/>
<evidence type="ECO:0000313" key="2">
    <source>
        <dbReference type="EMBL" id="ETO19379.1"/>
    </source>
</evidence>
<dbReference type="Proteomes" id="UP000023152">
    <property type="component" value="Unassembled WGS sequence"/>
</dbReference>
<sequence>MYKSTWFVFLFDYSFFFSPFGRLKNNVLQKVQLFALRLNFWKRYCFVPKKKHFFKFFIFKKKIVNSCSIRKQNFPKLIKTKTKKIGNCKSQHKGRYAVVGKSKCRGMGQTGNRGNEKKEGLEEIQVEQIRLVFLVMKAFPRLQSQLLENPKLILAKDFQQKAETFKHKSSAQIEMECVFKGNVAIPDEKRNTIEGMQPATGAPTPFVSDTTNELSVPGSKSSKKSKGNLISSLLVDDTRRPSAENNEVDNSEDSEMFLNHQQQKLE</sequence>
<evidence type="ECO:0000313" key="3">
    <source>
        <dbReference type="Proteomes" id="UP000023152"/>
    </source>
</evidence>
<name>X6N101_RETFI</name>
<dbReference type="EMBL" id="ASPP01013717">
    <property type="protein sequence ID" value="ETO19379.1"/>
    <property type="molecule type" value="Genomic_DNA"/>
</dbReference>
<gene>
    <name evidence="2" type="ORF">RFI_17849</name>
</gene>
<evidence type="ECO:0000256" key="1">
    <source>
        <dbReference type="SAM" id="MobiDB-lite"/>
    </source>
</evidence>
<comment type="caution">
    <text evidence="2">The sequence shown here is derived from an EMBL/GenBank/DDBJ whole genome shotgun (WGS) entry which is preliminary data.</text>
</comment>